<keyword evidence="12" id="KW-0675">Receptor</keyword>
<dbReference type="SMART" id="SM00082">
    <property type="entry name" value="LRRCT"/>
    <property type="match status" value="1"/>
</dbReference>
<dbReference type="InterPro" id="IPR001611">
    <property type="entry name" value="Leu-rich_rpt"/>
</dbReference>
<evidence type="ECO:0000259" key="18">
    <source>
        <dbReference type="PROSITE" id="PS50104"/>
    </source>
</evidence>
<dbReference type="FunFam" id="3.80.10.10:FF:000306">
    <property type="entry name" value="Toll-like receptor 5"/>
    <property type="match status" value="1"/>
</dbReference>
<dbReference type="Gene3D" id="3.80.10.10">
    <property type="entry name" value="Ribonuclease Inhibitor"/>
    <property type="match status" value="3"/>
</dbReference>
<keyword evidence="5 16" id="KW-0812">Transmembrane</keyword>
<dbReference type="GO" id="GO:0002224">
    <property type="term" value="P:toll-like receptor signaling pathway"/>
    <property type="evidence" value="ECO:0007669"/>
    <property type="project" value="InterPro"/>
</dbReference>
<keyword evidence="7" id="KW-0677">Repeat</keyword>
<evidence type="ECO:0000256" key="13">
    <source>
        <dbReference type="ARBA" id="ARBA00023180"/>
    </source>
</evidence>
<keyword evidence="20" id="KW-1185">Reference proteome</keyword>
<evidence type="ECO:0000256" key="5">
    <source>
        <dbReference type="ARBA" id="ARBA00022692"/>
    </source>
</evidence>
<evidence type="ECO:0000256" key="4">
    <source>
        <dbReference type="ARBA" id="ARBA00022614"/>
    </source>
</evidence>
<comment type="similarity">
    <text evidence="2">Belongs to the Toll-like receptor family.</text>
</comment>
<evidence type="ECO:0000256" key="7">
    <source>
        <dbReference type="ARBA" id="ARBA00022737"/>
    </source>
</evidence>
<evidence type="ECO:0000256" key="2">
    <source>
        <dbReference type="ARBA" id="ARBA00009634"/>
    </source>
</evidence>
<evidence type="ECO:0000256" key="3">
    <source>
        <dbReference type="ARBA" id="ARBA00022588"/>
    </source>
</evidence>
<dbReference type="PANTHER" id="PTHR24365">
    <property type="entry name" value="TOLL-LIKE RECEPTOR"/>
    <property type="match status" value="1"/>
</dbReference>
<keyword evidence="3" id="KW-0399">Innate immunity</keyword>
<dbReference type="InterPro" id="IPR017241">
    <property type="entry name" value="Toll-like_receptor"/>
</dbReference>
<dbReference type="GO" id="GO:0045087">
    <property type="term" value="P:innate immune response"/>
    <property type="evidence" value="ECO:0007669"/>
    <property type="project" value="UniProtKB-KW"/>
</dbReference>
<keyword evidence="8" id="KW-0391">Immunity</keyword>
<dbReference type="InterPro" id="IPR032675">
    <property type="entry name" value="LRR_dom_sf"/>
</dbReference>
<evidence type="ECO:0000256" key="1">
    <source>
        <dbReference type="ARBA" id="ARBA00004479"/>
    </source>
</evidence>
<feature type="chain" id="PRO_5025623355" evidence="17">
    <location>
        <begin position="24"/>
        <end position="886"/>
    </location>
</feature>
<evidence type="ECO:0000256" key="15">
    <source>
        <dbReference type="SAM" id="MobiDB-lite"/>
    </source>
</evidence>
<dbReference type="Proteomes" id="UP000472270">
    <property type="component" value="Unassembled WGS sequence"/>
</dbReference>
<dbReference type="CTD" id="403138"/>
<keyword evidence="10 16" id="KW-0472">Membrane</keyword>
<organism evidence="19 20">
    <name type="scientific">Sinocyclocheilus rhinocerous</name>
    <dbReference type="NCBI Taxonomy" id="307959"/>
    <lineage>
        <taxon>Eukaryota</taxon>
        <taxon>Metazoa</taxon>
        <taxon>Chordata</taxon>
        <taxon>Craniata</taxon>
        <taxon>Vertebrata</taxon>
        <taxon>Euteleostomi</taxon>
        <taxon>Actinopterygii</taxon>
        <taxon>Neopterygii</taxon>
        <taxon>Teleostei</taxon>
        <taxon>Ostariophysi</taxon>
        <taxon>Cypriniformes</taxon>
        <taxon>Cyprinidae</taxon>
        <taxon>Cyprininae</taxon>
        <taxon>Sinocyclocheilus</taxon>
    </lineage>
</organism>
<dbReference type="AlphaFoldDB" id="A0A673JQV0"/>
<feature type="compositionally biased region" description="Basic and acidic residues" evidence="15">
    <location>
        <begin position="863"/>
        <end position="873"/>
    </location>
</feature>
<keyword evidence="11" id="KW-1015">Disulfide bond</keyword>
<keyword evidence="4" id="KW-0433">Leucine-rich repeat</keyword>
<dbReference type="GO" id="GO:0004888">
    <property type="term" value="F:transmembrane signaling receptor activity"/>
    <property type="evidence" value="ECO:0007669"/>
    <property type="project" value="InterPro"/>
</dbReference>
<evidence type="ECO:0000256" key="14">
    <source>
        <dbReference type="ARBA" id="ARBA00023198"/>
    </source>
</evidence>
<dbReference type="InterPro" id="IPR035897">
    <property type="entry name" value="Toll_tir_struct_dom_sf"/>
</dbReference>
<evidence type="ECO:0000313" key="20">
    <source>
        <dbReference type="Proteomes" id="UP000472270"/>
    </source>
</evidence>
<gene>
    <name evidence="19" type="primary">tlr5a</name>
</gene>
<dbReference type="InterPro" id="IPR000157">
    <property type="entry name" value="TIR_dom"/>
</dbReference>
<dbReference type="Pfam" id="PF13855">
    <property type="entry name" value="LRR_8"/>
    <property type="match status" value="3"/>
</dbReference>
<name>A0A673JQV0_9TELE</name>
<dbReference type="SUPFAM" id="SSF52200">
    <property type="entry name" value="Toll/Interleukin receptor TIR domain"/>
    <property type="match status" value="1"/>
</dbReference>
<dbReference type="PROSITE" id="PS51450">
    <property type="entry name" value="LRR"/>
    <property type="match status" value="5"/>
</dbReference>
<dbReference type="InterPro" id="IPR000483">
    <property type="entry name" value="Cys-rich_flank_reg_C"/>
</dbReference>
<keyword evidence="14" id="KW-0395">Inflammatory response</keyword>
<evidence type="ECO:0000256" key="16">
    <source>
        <dbReference type="SAM" id="Phobius"/>
    </source>
</evidence>
<evidence type="ECO:0000313" key="19">
    <source>
        <dbReference type="Ensembl" id="ENSSRHP00000052447.1"/>
    </source>
</evidence>
<evidence type="ECO:0000256" key="6">
    <source>
        <dbReference type="ARBA" id="ARBA00022729"/>
    </source>
</evidence>
<accession>A0A673JQV0</accession>
<comment type="subcellular location">
    <subcellularLocation>
        <location evidence="1">Membrane</location>
        <topology evidence="1">Single-pass type I membrane protein</topology>
    </subcellularLocation>
</comment>
<keyword evidence="6 17" id="KW-0732">Signal</keyword>
<dbReference type="FunFam" id="3.80.10.10:FF:000592">
    <property type="entry name" value="Toll-like receptor 5"/>
    <property type="match status" value="1"/>
</dbReference>
<feature type="signal peptide" evidence="17">
    <location>
        <begin position="1"/>
        <end position="23"/>
    </location>
</feature>
<evidence type="ECO:0000256" key="12">
    <source>
        <dbReference type="ARBA" id="ARBA00023170"/>
    </source>
</evidence>
<dbReference type="PROSITE" id="PS50104">
    <property type="entry name" value="TIR"/>
    <property type="match status" value="1"/>
</dbReference>
<proteinExistence type="inferred from homology"/>
<dbReference type="RefSeq" id="XP_016373367.1">
    <property type="nucleotide sequence ID" value="XM_016517881.1"/>
</dbReference>
<dbReference type="GO" id="GO:0005886">
    <property type="term" value="C:plasma membrane"/>
    <property type="evidence" value="ECO:0007669"/>
    <property type="project" value="TreeGrafter"/>
</dbReference>
<dbReference type="InterPro" id="IPR003591">
    <property type="entry name" value="Leu-rich_rpt_typical-subtyp"/>
</dbReference>
<dbReference type="Ensembl" id="ENSSRHT00000053921.1">
    <property type="protein sequence ID" value="ENSSRHP00000052447.1"/>
    <property type="gene ID" value="ENSSRHG00000026397.1"/>
</dbReference>
<dbReference type="OrthoDB" id="6160824at2759"/>
<evidence type="ECO:0000256" key="17">
    <source>
        <dbReference type="SAM" id="SignalP"/>
    </source>
</evidence>
<dbReference type="FunFam" id="3.40.50.10140:FF:000030">
    <property type="entry name" value="Toll-like receptor 5b"/>
    <property type="match status" value="1"/>
</dbReference>
<dbReference type="SUPFAM" id="SSF52058">
    <property type="entry name" value="L domain-like"/>
    <property type="match status" value="2"/>
</dbReference>
<keyword evidence="9 16" id="KW-1133">Transmembrane helix</keyword>
<evidence type="ECO:0000256" key="8">
    <source>
        <dbReference type="ARBA" id="ARBA00022859"/>
    </source>
</evidence>
<dbReference type="Gene3D" id="3.40.50.10140">
    <property type="entry name" value="Toll/interleukin-1 receptor homology (TIR) domain"/>
    <property type="match status" value="1"/>
</dbReference>
<keyword evidence="13" id="KW-0325">Glycoprotein</keyword>
<protein>
    <submittedName>
        <fullName evidence="19">Toll-like receptor 5</fullName>
    </submittedName>
</protein>
<dbReference type="GO" id="GO:0006954">
    <property type="term" value="P:inflammatory response"/>
    <property type="evidence" value="ECO:0007669"/>
    <property type="project" value="UniProtKB-KW"/>
</dbReference>
<feature type="domain" description="TIR" evidence="18">
    <location>
        <begin position="708"/>
        <end position="853"/>
    </location>
</feature>
<dbReference type="FunFam" id="3.80.10.10:FF:000365">
    <property type="entry name" value="Toll-like receptor 5"/>
    <property type="match status" value="1"/>
</dbReference>
<dbReference type="PIRSF" id="PIRSF037595">
    <property type="entry name" value="Toll-like_receptor"/>
    <property type="match status" value="1"/>
</dbReference>
<reference evidence="19" key="2">
    <citation type="submission" date="2025-09" db="UniProtKB">
        <authorList>
            <consortium name="Ensembl"/>
        </authorList>
    </citation>
    <scope>IDENTIFICATION</scope>
</reference>
<feature type="region of interest" description="Disordered" evidence="15">
    <location>
        <begin position="861"/>
        <end position="886"/>
    </location>
</feature>
<dbReference type="Pfam" id="PF01582">
    <property type="entry name" value="TIR"/>
    <property type="match status" value="1"/>
</dbReference>
<feature type="transmembrane region" description="Helical" evidence="16">
    <location>
        <begin position="655"/>
        <end position="677"/>
    </location>
</feature>
<dbReference type="SMART" id="SM00369">
    <property type="entry name" value="LRR_TYP"/>
    <property type="match status" value="13"/>
</dbReference>
<dbReference type="SMART" id="SM00365">
    <property type="entry name" value="LRR_SD22"/>
    <property type="match status" value="8"/>
</dbReference>
<reference evidence="19" key="1">
    <citation type="submission" date="2025-08" db="UniProtKB">
        <authorList>
            <consortium name="Ensembl"/>
        </authorList>
    </citation>
    <scope>IDENTIFICATION</scope>
</reference>
<sequence>MATRHILSRLLLGLCMSTHIVKCTSVCSVDGSVVLCTDRGLQEVPELPKHVNNLDLSNNSIAELHETSFSHVEGLQVIILMHQTPGLVIRNNTFRRLSNLTSLQLDYNHLLQMDTGAFNGLSNLKNLTLSQCSLNGSVLSGDVLKPLVSLQMLVLRNNNIHRIQPASFFLNMRRFHVLDLSHNKVKSICEEDLLSFQGKHFTLLQLASVTLQDMNEYWLGWDKCGNPFKNMSVTVLDLSGNGFKVPMAKRFFDAITGTKILGLILSNSYNMGSSFGHNNFPDPDKFTFKGLEASGVKTFDLSSSNIFSLSYSVFSYLPDLEQITLAQSQINKIENNAFWGMTNLLQLNLSKNVLGIINSETFQNLEKLEVLDLSYNHIWTLGHQSFQGLPNLLNLNLTGNSLKYAHTFASLPSLEKLYLGDNKITHASNLLNIATNLKTLYLQFNKISSTSEFYTILEKFPQIEEIVFRGNELVYCPDDEHKVLSQKIQILDLAIAGLEVIWSEGTCLNLFDDLHQLEALFLSSNRLQSLPKDIFKDLTSLIFLDLSSNSLKYLPNGIFPKSLQYLNLEYNSVYSVDPNLFSTLSYLSLLGNGFNCDCNLRDFQTWLNQTNVTLFHPIEDVTCASPEDQYMVSVVRSSIQCEDEEDERSVEKLRLALFICCTALIILFTASAIIYVCQRGYIFKLYKKLVAKLVDEKQEKPEPDPDRFLYDVYLCFSSSDIKWVERALLKRLDSQFSEQNTLRCCFEERDFIPGEDHLTNMRNAIQNSQKTLCVLSEHFLKDGWCLETFNLAQCRMLVELKDILVVLVAGNIPQYRLLKYEQLRSYIETRRYLTWPDDNQDLEWFYDQLLHKIRKNTKVKQTNAKEKDKEVKNNPEAANVHADTAV</sequence>
<dbReference type="KEGG" id="srx:107712571"/>
<evidence type="ECO:0000256" key="11">
    <source>
        <dbReference type="ARBA" id="ARBA00023157"/>
    </source>
</evidence>
<dbReference type="GeneID" id="107712571"/>
<dbReference type="SMART" id="SM00255">
    <property type="entry name" value="TIR"/>
    <property type="match status" value="1"/>
</dbReference>
<dbReference type="PANTHER" id="PTHR24365:SF525">
    <property type="entry name" value="TOLL-LIKE RECEPTOR 5"/>
    <property type="match status" value="1"/>
</dbReference>
<evidence type="ECO:0000256" key="9">
    <source>
        <dbReference type="ARBA" id="ARBA00022989"/>
    </source>
</evidence>
<evidence type="ECO:0000256" key="10">
    <source>
        <dbReference type="ARBA" id="ARBA00023136"/>
    </source>
</evidence>